<dbReference type="PROSITE" id="PS00463">
    <property type="entry name" value="ZN2_CY6_FUNGAL_1"/>
    <property type="match status" value="1"/>
</dbReference>
<sequence length="748" mass="84209">MSSTISSEGPVKKKIRRSRLGCHLCKSLKIKCTEERPLCSNCTRIGKPCDYSLKLTWGGRPYKNKAKRKPSPFVDLVPQDAAPPLLDTPAVVKFVSSKFDVKPHLENGSPLSKHVQVASSVSSSQGSHVEVKVEPIDESEPLAAFSHAHDPPSSLDILGHGHTPLSLRNSEIFNSFMNTQLEQPITDDSLQNPVHSPLLADLYDNYSADIARIEDSFPEVPKNLVPEMVHPTQWSKKSPSFFIKQDPETKSPSLISTPTPPNHDPLIMHKSLDEEHELAIINSMERIPPPLTPLPELLMNVPYYRQLLHFWVNVASANLVPAPSHIYQENPFKVLLPQMAMHYPGVLTTILAFAARARDNMDGASRNHLEIIDQLLGRSCNELLKQLHDKEESTSDGTLATILLLSCYEVVNSNDFEKHRTHTTGASQIVSARRIKQQPYADSPTSDKDSVSSASSNSFLSKMRDESDIAFFLMRWFAYVDVLGALSSTRGRENYLRSYRTKGPYTPVVNISTLDINSAYMGNHKTDIDYLLGFDVRLLPHYINISLLIDEVDKIKESEDANHNMLPIEIITAALELKERFIQGYEDGEENRQKTIDLLIESKLKVKKSSSPRSTRNISELVRHDNILRATNKLFFDTGLLNLYRRVLLLPRLSPLVQDLADNMAEILEYGVELGSPAEICTIFCHFCAACETLDMLKRQFFFERFTRLAHDGNINATKSLVIMNRCWETGEDWITAANVLDIDLVLM</sequence>
<evidence type="ECO:0000313" key="6">
    <source>
        <dbReference type="Proteomes" id="UP000182334"/>
    </source>
</evidence>
<dbReference type="Pfam" id="PF11951">
    <property type="entry name" value="Fungal_trans_2"/>
    <property type="match status" value="1"/>
</dbReference>
<evidence type="ECO:0000256" key="3">
    <source>
        <dbReference type="SAM" id="MobiDB-lite"/>
    </source>
</evidence>
<dbReference type="SUPFAM" id="SSF57701">
    <property type="entry name" value="Zn2/Cys6 DNA-binding domain"/>
    <property type="match status" value="1"/>
</dbReference>
<dbReference type="InterPro" id="IPR036864">
    <property type="entry name" value="Zn2-C6_fun-type_DNA-bd_sf"/>
</dbReference>
<gene>
    <name evidence="5" type="ORF">SAMEA4029010_CIC11G00000002239</name>
</gene>
<dbReference type="PANTHER" id="PTHR37534:SF43">
    <property type="entry name" value="FINGER DOMAIN PROTEIN, PUTATIVE (AFU_ORTHOLOGUE AFUA_1G01850)-RELATED"/>
    <property type="match status" value="1"/>
</dbReference>
<feature type="domain" description="Zn(2)-C6 fungal-type" evidence="4">
    <location>
        <begin position="21"/>
        <end position="51"/>
    </location>
</feature>
<dbReference type="Gene3D" id="4.10.240.10">
    <property type="entry name" value="Zn(2)-C6 fungal-type DNA-binding domain"/>
    <property type="match status" value="1"/>
</dbReference>
<comment type="subcellular location">
    <subcellularLocation>
        <location evidence="1">Nucleus</location>
    </subcellularLocation>
</comment>
<evidence type="ECO:0000256" key="2">
    <source>
        <dbReference type="ARBA" id="ARBA00023242"/>
    </source>
</evidence>
<evidence type="ECO:0000256" key="1">
    <source>
        <dbReference type="ARBA" id="ARBA00004123"/>
    </source>
</evidence>
<dbReference type="InterPro" id="IPR021858">
    <property type="entry name" value="Fun_TF"/>
</dbReference>
<dbReference type="GO" id="GO:0000976">
    <property type="term" value="F:transcription cis-regulatory region binding"/>
    <property type="evidence" value="ECO:0007669"/>
    <property type="project" value="TreeGrafter"/>
</dbReference>
<dbReference type="GO" id="GO:0005634">
    <property type="term" value="C:nucleus"/>
    <property type="evidence" value="ECO:0007669"/>
    <property type="project" value="UniProtKB-SubCell"/>
</dbReference>
<organism evidence="5 6">
    <name type="scientific">Sungouiella intermedia</name>
    <dbReference type="NCBI Taxonomy" id="45354"/>
    <lineage>
        <taxon>Eukaryota</taxon>
        <taxon>Fungi</taxon>
        <taxon>Dikarya</taxon>
        <taxon>Ascomycota</taxon>
        <taxon>Saccharomycotina</taxon>
        <taxon>Pichiomycetes</taxon>
        <taxon>Metschnikowiaceae</taxon>
        <taxon>Sungouiella</taxon>
    </lineage>
</organism>
<keyword evidence="6" id="KW-1185">Reference proteome</keyword>
<accession>A0A1L0BIS4</accession>
<dbReference type="Proteomes" id="UP000182334">
    <property type="component" value="Chromosome III"/>
</dbReference>
<dbReference type="CDD" id="cd00067">
    <property type="entry name" value="GAL4"/>
    <property type="match status" value="1"/>
</dbReference>
<dbReference type="OrthoDB" id="5229455at2759"/>
<dbReference type="GO" id="GO:0045944">
    <property type="term" value="P:positive regulation of transcription by RNA polymerase II"/>
    <property type="evidence" value="ECO:0007669"/>
    <property type="project" value="TreeGrafter"/>
</dbReference>
<dbReference type="PROSITE" id="PS50048">
    <property type="entry name" value="ZN2_CY6_FUNGAL_2"/>
    <property type="match status" value="1"/>
</dbReference>
<dbReference type="GO" id="GO:0008270">
    <property type="term" value="F:zinc ion binding"/>
    <property type="evidence" value="ECO:0007669"/>
    <property type="project" value="InterPro"/>
</dbReference>
<dbReference type="STRING" id="45354.A0A1L0BIS4"/>
<evidence type="ECO:0000259" key="4">
    <source>
        <dbReference type="PROSITE" id="PS50048"/>
    </source>
</evidence>
<proteinExistence type="predicted"/>
<feature type="region of interest" description="Disordered" evidence="3">
    <location>
        <begin position="436"/>
        <end position="455"/>
    </location>
</feature>
<dbReference type="AlphaFoldDB" id="A0A1L0BIS4"/>
<reference evidence="5 6" key="1">
    <citation type="submission" date="2016-10" db="EMBL/GenBank/DDBJ databases">
        <authorList>
            <person name="de Groot N.N."/>
        </authorList>
    </citation>
    <scope>NUCLEOTIDE SEQUENCE [LARGE SCALE GENOMIC DNA]</scope>
    <source>
        <strain evidence="5 6">CBS 141442</strain>
    </source>
</reference>
<dbReference type="EMBL" id="LT635758">
    <property type="protein sequence ID" value="SGZ51415.1"/>
    <property type="molecule type" value="Genomic_DNA"/>
</dbReference>
<dbReference type="SMART" id="SM00066">
    <property type="entry name" value="GAL4"/>
    <property type="match status" value="1"/>
</dbReference>
<dbReference type="GO" id="GO:0000981">
    <property type="term" value="F:DNA-binding transcription factor activity, RNA polymerase II-specific"/>
    <property type="evidence" value="ECO:0007669"/>
    <property type="project" value="InterPro"/>
</dbReference>
<protein>
    <submittedName>
        <fullName evidence="5">CIC11C00000002239</fullName>
    </submittedName>
</protein>
<evidence type="ECO:0000313" key="5">
    <source>
        <dbReference type="EMBL" id="SGZ51415.1"/>
    </source>
</evidence>
<dbReference type="Pfam" id="PF00172">
    <property type="entry name" value="Zn_clus"/>
    <property type="match status" value="1"/>
</dbReference>
<keyword evidence="2" id="KW-0539">Nucleus</keyword>
<dbReference type="PANTHER" id="PTHR37534">
    <property type="entry name" value="TRANSCRIPTIONAL ACTIVATOR PROTEIN UGA3"/>
    <property type="match status" value="1"/>
</dbReference>
<dbReference type="InterPro" id="IPR001138">
    <property type="entry name" value="Zn2Cys6_DnaBD"/>
</dbReference>
<name>A0A1L0BIS4_9ASCO</name>